<accession>J9DHM1</accession>
<reference evidence="2 3" key="1">
    <citation type="journal article" date="2012" name="J. Bacteriol.">
        <title>Genome Sequence of Strain IMCC14465, Isolated from the East Sea, Belonging to the PS1 Clade of Alphaproteobacteria.</title>
        <authorList>
            <person name="Yang S.J."/>
            <person name="Kang I."/>
            <person name="Cho J.C."/>
        </authorList>
    </citation>
    <scope>NUCLEOTIDE SEQUENCE [LARGE SCALE GENOMIC DNA]</scope>
    <source>
        <strain evidence="2 3">IMCC14465</strain>
    </source>
</reference>
<name>J9DHM1_9PROT</name>
<keyword evidence="3" id="KW-1185">Reference proteome</keyword>
<proteinExistence type="predicted"/>
<feature type="chain" id="PRO_5003822960" evidence="1">
    <location>
        <begin position="25"/>
        <end position="99"/>
    </location>
</feature>
<protein>
    <submittedName>
        <fullName evidence="2">Uncharacterized protein</fullName>
    </submittedName>
</protein>
<dbReference type="AlphaFoldDB" id="J9DHM1"/>
<evidence type="ECO:0000313" key="2">
    <source>
        <dbReference type="EMBL" id="EJW21583.1"/>
    </source>
</evidence>
<organism evidence="2 3">
    <name type="scientific">alpha proteobacterium IMCC14465</name>
    <dbReference type="NCBI Taxonomy" id="1220535"/>
    <lineage>
        <taxon>Bacteria</taxon>
        <taxon>Pseudomonadati</taxon>
        <taxon>Pseudomonadota</taxon>
        <taxon>Alphaproteobacteria</taxon>
        <taxon>PS1 clade</taxon>
    </lineage>
</organism>
<evidence type="ECO:0000313" key="3">
    <source>
        <dbReference type="Proteomes" id="UP000004836"/>
    </source>
</evidence>
<dbReference type="STRING" id="1220535.IMCC14465_13790"/>
<dbReference type="EMBL" id="ALYF01000003">
    <property type="protein sequence ID" value="EJW21583.1"/>
    <property type="molecule type" value="Genomic_DNA"/>
</dbReference>
<dbReference type="Proteomes" id="UP000004836">
    <property type="component" value="Unassembled WGS sequence"/>
</dbReference>
<comment type="caution">
    <text evidence="2">The sequence shown here is derived from an EMBL/GenBank/DDBJ whole genome shotgun (WGS) entry which is preliminary data.</text>
</comment>
<gene>
    <name evidence="2" type="ORF">IMCC14465_13790</name>
</gene>
<sequence>MIIKNRKILTGILAVFLSAQLHLALECGDSHVSELSQDIGHDITLHDHICLHADVEARGEQATNFVFTDNLGIDSAILQYRSITDIDYLSPSPRAPPIA</sequence>
<evidence type="ECO:0000256" key="1">
    <source>
        <dbReference type="SAM" id="SignalP"/>
    </source>
</evidence>
<feature type="signal peptide" evidence="1">
    <location>
        <begin position="1"/>
        <end position="24"/>
    </location>
</feature>
<keyword evidence="1" id="KW-0732">Signal</keyword>